<accession>A0A8T2IJC9</accession>
<evidence type="ECO:0000313" key="8">
    <source>
        <dbReference type="EMBL" id="KAG8432859.1"/>
    </source>
</evidence>
<feature type="domain" description="FAM234A/B beta-propeller" evidence="7">
    <location>
        <begin position="248"/>
        <end position="517"/>
    </location>
</feature>
<keyword evidence="2 6" id="KW-0812">Transmembrane</keyword>
<evidence type="ECO:0000256" key="4">
    <source>
        <dbReference type="ARBA" id="ARBA00023136"/>
    </source>
</evidence>
<dbReference type="OrthoDB" id="6364780at2759"/>
<feature type="region of interest" description="Disordered" evidence="5">
    <location>
        <begin position="1"/>
        <end position="22"/>
    </location>
</feature>
<evidence type="ECO:0000256" key="2">
    <source>
        <dbReference type="ARBA" id="ARBA00022692"/>
    </source>
</evidence>
<dbReference type="PANTHER" id="PTHR21419">
    <property type="match status" value="1"/>
</dbReference>
<keyword evidence="3 6" id="KW-1133">Transmembrane helix</keyword>
<evidence type="ECO:0000313" key="9">
    <source>
        <dbReference type="Proteomes" id="UP000812440"/>
    </source>
</evidence>
<reference evidence="8" key="1">
    <citation type="thesis" date="2020" institute="ProQuest LLC" country="789 East Eisenhower Parkway, Ann Arbor, MI, USA">
        <title>Comparative Genomics and Chromosome Evolution.</title>
        <authorList>
            <person name="Mudd A.B."/>
        </authorList>
    </citation>
    <scope>NUCLEOTIDE SEQUENCE</scope>
    <source>
        <strain evidence="8">Female2</strain>
        <tissue evidence="8">Blood</tissue>
    </source>
</reference>
<proteinExistence type="predicted"/>
<name>A0A8T2IJC9_9PIPI</name>
<keyword evidence="9" id="KW-1185">Reference proteome</keyword>
<evidence type="ECO:0000256" key="6">
    <source>
        <dbReference type="SAM" id="Phobius"/>
    </source>
</evidence>
<dbReference type="Proteomes" id="UP000812440">
    <property type="component" value="Chromosome 9"/>
</dbReference>
<sequence length="521" mass="57915">MDNKDLETEIHPLKNSEGKPLENNDIADKEAVITKSGISRLSRFRTAAFFAALFLCLVVVFAFSFIIPCPVRPHSQRTWVVQYENTVTYAFLTTEDVNEDKVKDVIILIKTDSISNVSCMDEGFKSPCLFLIALSGTNGSALWTLPVSDNVQLAECGIENLGGVNSGCLIVGTPYFSLAIDSKTGEKLWKESSDVQANIIIKGPVIKIPDIDGDNIQDLMLISKTGEKKEIRTLSGLKGDRIGRNRDIISGYSVRNLYPSSLDGKSQSIPFKQDPDWKGQTNISAGYVPILPVSSSGDILHLLTIPGKHYKNLLVVKSEVSELLDGQRFNSLWSLNTSNIVSKPALGYFKKDTLSIIIEQDIGNGRKKVLIVESDSGSIQWQVEINNGISNPNPATLNTGDHRSVFLFWGESTFDMNNTVGENISLFMFHPTLPRVLLELSNHTENIVFFDAFLFESSRHACYVLLKGPETAENPGIFSVSKQKLKEDITNSRVIRIGKEEASDQMIRDYFFKLRYSSQPK</sequence>
<evidence type="ECO:0000256" key="5">
    <source>
        <dbReference type="SAM" id="MobiDB-lite"/>
    </source>
</evidence>
<dbReference type="InterPro" id="IPR055409">
    <property type="entry name" value="Beta-prop_FAM234A_B"/>
</dbReference>
<keyword evidence="4 6" id="KW-0472">Membrane</keyword>
<dbReference type="PANTHER" id="PTHR21419:SF7">
    <property type="entry name" value="PROTEIN FAM234A"/>
    <property type="match status" value="1"/>
</dbReference>
<dbReference type="GO" id="GO:0016020">
    <property type="term" value="C:membrane"/>
    <property type="evidence" value="ECO:0007669"/>
    <property type="project" value="UniProtKB-SubCell"/>
</dbReference>
<evidence type="ECO:0000256" key="1">
    <source>
        <dbReference type="ARBA" id="ARBA00004167"/>
    </source>
</evidence>
<organism evidence="8 9">
    <name type="scientific">Hymenochirus boettgeri</name>
    <name type="common">Congo dwarf clawed frog</name>
    <dbReference type="NCBI Taxonomy" id="247094"/>
    <lineage>
        <taxon>Eukaryota</taxon>
        <taxon>Metazoa</taxon>
        <taxon>Chordata</taxon>
        <taxon>Craniata</taxon>
        <taxon>Vertebrata</taxon>
        <taxon>Euteleostomi</taxon>
        <taxon>Amphibia</taxon>
        <taxon>Batrachia</taxon>
        <taxon>Anura</taxon>
        <taxon>Pipoidea</taxon>
        <taxon>Pipidae</taxon>
        <taxon>Pipinae</taxon>
        <taxon>Hymenochirus</taxon>
    </lineage>
</organism>
<dbReference type="Pfam" id="PF23727">
    <property type="entry name" value="Beta-prop_FAM234A_B"/>
    <property type="match status" value="2"/>
</dbReference>
<gene>
    <name evidence="8" type="ORF">GDO86_017207</name>
</gene>
<dbReference type="EMBL" id="JAACNH010000009">
    <property type="protein sequence ID" value="KAG8432859.1"/>
    <property type="molecule type" value="Genomic_DNA"/>
</dbReference>
<dbReference type="InterPro" id="IPR045232">
    <property type="entry name" value="FAM234"/>
</dbReference>
<feature type="domain" description="FAM234A/B beta-propeller" evidence="7">
    <location>
        <begin position="79"/>
        <end position="246"/>
    </location>
</feature>
<dbReference type="GO" id="GO:0009986">
    <property type="term" value="C:cell surface"/>
    <property type="evidence" value="ECO:0007669"/>
    <property type="project" value="TreeGrafter"/>
</dbReference>
<evidence type="ECO:0000256" key="3">
    <source>
        <dbReference type="ARBA" id="ARBA00022989"/>
    </source>
</evidence>
<evidence type="ECO:0000259" key="7">
    <source>
        <dbReference type="Pfam" id="PF23727"/>
    </source>
</evidence>
<protein>
    <recommendedName>
        <fullName evidence="7">FAM234A/B beta-propeller domain-containing protein</fullName>
    </recommendedName>
</protein>
<comment type="subcellular location">
    <subcellularLocation>
        <location evidence="1">Membrane</location>
        <topology evidence="1">Single-pass membrane protein</topology>
    </subcellularLocation>
</comment>
<comment type="caution">
    <text evidence="8">The sequence shown here is derived from an EMBL/GenBank/DDBJ whole genome shotgun (WGS) entry which is preliminary data.</text>
</comment>
<feature type="transmembrane region" description="Helical" evidence="6">
    <location>
        <begin position="47"/>
        <end position="67"/>
    </location>
</feature>
<dbReference type="AlphaFoldDB" id="A0A8T2IJC9"/>